<sequence length="90" mass="9699">MVPLAGEDDAQVECRLEEEVPALVFFRVVDRSRSRDTTSSCRWKASKATSAAVVVDNPGRQSWSLTNDVNPAADIVRTLAGGVEAIGRPV</sequence>
<comment type="caution">
    <text evidence="1">The sequence shown here is derived from an EMBL/GenBank/DDBJ whole genome shotgun (WGS) entry which is preliminary data.</text>
</comment>
<evidence type="ECO:0000313" key="2">
    <source>
        <dbReference type="Proteomes" id="UP000820669"/>
    </source>
</evidence>
<proteinExistence type="predicted"/>
<dbReference type="EMBL" id="JAAXLA010000022">
    <property type="protein sequence ID" value="NMH98410.1"/>
    <property type="molecule type" value="Genomic_DNA"/>
</dbReference>
<organism evidence="1 2">
    <name type="scientific">Pseudonocardia acidicola</name>
    <dbReference type="NCBI Taxonomy" id="2724939"/>
    <lineage>
        <taxon>Bacteria</taxon>
        <taxon>Bacillati</taxon>
        <taxon>Actinomycetota</taxon>
        <taxon>Actinomycetes</taxon>
        <taxon>Pseudonocardiales</taxon>
        <taxon>Pseudonocardiaceae</taxon>
        <taxon>Pseudonocardia</taxon>
    </lineage>
</organism>
<keyword evidence="2" id="KW-1185">Reference proteome</keyword>
<evidence type="ECO:0000313" key="1">
    <source>
        <dbReference type="EMBL" id="NMH98410.1"/>
    </source>
</evidence>
<protein>
    <submittedName>
        <fullName evidence="1">Uncharacterized protein</fullName>
    </submittedName>
</protein>
<dbReference type="RefSeq" id="WP_169381857.1">
    <property type="nucleotide sequence ID" value="NZ_JAAXLA010000022.1"/>
</dbReference>
<name>A0ABX1SA13_9PSEU</name>
<reference evidence="1 2" key="1">
    <citation type="submission" date="2020-04" db="EMBL/GenBank/DDBJ databases">
        <authorList>
            <person name="Klaysubun C."/>
            <person name="Duangmal K."/>
            <person name="Lipun K."/>
        </authorList>
    </citation>
    <scope>NUCLEOTIDE SEQUENCE [LARGE SCALE GENOMIC DNA]</scope>
    <source>
        <strain evidence="1 2">K10HN5</strain>
    </source>
</reference>
<gene>
    <name evidence="1" type="ORF">HF526_13985</name>
</gene>
<dbReference type="Proteomes" id="UP000820669">
    <property type="component" value="Unassembled WGS sequence"/>
</dbReference>
<accession>A0ABX1SA13</accession>